<comment type="caution">
    <text evidence="1">The sequence shown here is derived from an EMBL/GenBank/DDBJ whole genome shotgun (WGS) entry which is preliminary data.</text>
</comment>
<sequence>MSDADESNFGRQFRERQQREIARLALAGLKRPAYSGVLLDVPNRKHSTWKGDLLLDGYNRHLTITVCRMRDKRPTGEMRFQNWGRITGLWPFFQRRDFELIAADDHVSDPRLKARIDLQVAVLNISIFFCAGVNGDKLKIALLEVLRASLAGPDSHPHPS</sequence>
<dbReference type="Proteomes" id="UP001607157">
    <property type="component" value="Unassembled WGS sequence"/>
</dbReference>
<evidence type="ECO:0000313" key="2">
    <source>
        <dbReference type="Proteomes" id="UP001607157"/>
    </source>
</evidence>
<evidence type="ECO:0000313" key="1">
    <source>
        <dbReference type="EMBL" id="MFH0252271.1"/>
    </source>
</evidence>
<dbReference type="RefSeq" id="WP_377169949.1">
    <property type="nucleotide sequence ID" value="NZ_JBHTJC010000001.1"/>
</dbReference>
<organism evidence="1 2">
    <name type="scientific">Roseovarius aquimarinus</name>
    <dbReference type="NCBI Taxonomy" id="1229156"/>
    <lineage>
        <taxon>Bacteria</taxon>
        <taxon>Pseudomonadati</taxon>
        <taxon>Pseudomonadota</taxon>
        <taxon>Alphaproteobacteria</taxon>
        <taxon>Rhodobacterales</taxon>
        <taxon>Roseobacteraceae</taxon>
        <taxon>Roseovarius</taxon>
    </lineage>
</organism>
<proteinExistence type="predicted"/>
<gene>
    <name evidence="1" type="ORF">ACGRVM_00065</name>
</gene>
<dbReference type="EMBL" id="JBIHMM010000001">
    <property type="protein sequence ID" value="MFH0252271.1"/>
    <property type="molecule type" value="Genomic_DNA"/>
</dbReference>
<protein>
    <submittedName>
        <fullName evidence="1">Uncharacterized protein</fullName>
    </submittedName>
</protein>
<reference evidence="1 2" key="1">
    <citation type="submission" date="2024-10" db="EMBL/GenBank/DDBJ databases">
        <authorList>
            <person name="Yang X.-N."/>
        </authorList>
    </citation>
    <scope>NUCLEOTIDE SEQUENCE [LARGE SCALE GENOMIC DNA]</scope>
    <source>
        <strain evidence="1 2">CAU 1059</strain>
    </source>
</reference>
<name>A0ABW7I282_9RHOB</name>
<accession>A0ABW7I282</accession>
<keyword evidence="2" id="KW-1185">Reference proteome</keyword>